<organism evidence="2 3">
    <name type="scientific">Dendroctonus ponderosae</name>
    <name type="common">Mountain pine beetle</name>
    <dbReference type="NCBI Taxonomy" id="77166"/>
    <lineage>
        <taxon>Eukaryota</taxon>
        <taxon>Metazoa</taxon>
        <taxon>Ecdysozoa</taxon>
        <taxon>Arthropoda</taxon>
        <taxon>Hexapoda</taxon>
        <taxon>Insecta</taxon>
        <taxon>Pterygota</taxon>
        <taxon>Neoptera</taxon>
        <taxon>Endopterygota</taxon>
        <taxon>Coleoptera</taxon>
        <taxon>Polyphaga</taxon>
        <taxon>Cucujiformia</taxon>
        <taxon>Curculionidae</taxon>
        <taxon>Scolytinae</taxon>
        <taxon>Dendroctonus</taxon>
    </lineage>
</organism>
<dbReference type="Proteomes" id="UP000019118">
    <property type="component" value="Unassembled WGS sequence"/>
</dbReference>
<reference evidence="2" key="2">
    <citation type="submission" date="2024-08" db="UniProtKB">
        <authorList>
            <consortium name="EnsemblMetazoa"/>
        </authorList>
    </citation>
    <scope>IDENTIFICATION</scope>
</reference>
<feature type="coiled-coil region" evidence="1">
    <location>
        <begin position="64"/>
        <end position="91"/>
    </location>
</feature>
<evidence type="ECO:0000313" key="2">
    <source>
        <dbReference type="EnsemblMetazoa" id="XP_019767377.1"/>
    </source>
</evidence>
<dbReference type="GeneID" id="109542552"/>
<evidence type="ECO:0000256" key="1">
    <source>
        <dbReference type="SAM" id="Coils"/>
    </source>
</evidence>
<keyword evidence="1" id="KW-0175">Coiled coil</keyword>
<dbReference type="EnsemblMetazoa" id="XM_019911818.1">
    <property type="protein sequence ID" value="XP_019767377.1"/>
    <property type="gene ID" value="LOC109542552"/>
</dbReference>
<protein>
    <submittedName>
        <fullName evidence="2">Uncharacterized protein</fullName>
    </submittedName>
</protein>
<dbReference type="AlphaFoldDB" id="A0AAR5Q2C9"/>
<sequence>MNRMRKFWKLAQLILRNRGSNTGFVRRFSSLASKISPNWNSGKFKYLHICLIGSIIPQGKINLEDDLRQAIEDGEQAIVQLMNELQDLVTSVSKEYRSSLSQQIELIQITGDEASHELLQFRAVADELNNELNEYAILLKAIGDIAYDQTMISLMVDANALAVILKKYKELEIVLLREFEANKQMELQLLQVNIARIGARK</sequence>
<accession>A0AAR5Q2C9</accession>
<dbReference type="KEGG" id="dpa:109542552"/>
<keyword evidence="3" id="KW-1185">Reference proteome</keyword>
<name>A0AAR5Q2C9_DENPD</name>
<evidence type="ECO:0000313" key="3">
    <source>
        <dbReference type="Proteomes" id="UP000019118"/>
    </source>
</evidence>
<proteinExistence type="predicted"/>
<reference evidence="3" key="1">
    <citation type="journal article" date="2013" name="Genome Biol.">
        <title>Draft genome of the mountain pine beetle, Dendroctonus ponderosae Hopkins, a major forest pest.</title>
        <authorList>
            <person name="Keeling C.I."/>
            <person name="Yuen M.M."/>
            <person name="Liao N.Y."/>
            <person name="Docking T.R."/>
            <person name="Chan S.K."/>
            <person name="Taylor G.A."/>
            <person name="Palmquist D.L."/>
            <person name="Jackman S.D."/>
            <person name="Nguyen A."/>
            <person name="Li M."/>
            <person name="Henderson H."/>
            <person name="Janes J.K."/>
            <person name="Zhao Y."/>
            <person name="Pandoh P."/>
            <person name="Moore R."/>
            <person name="Sperling F.A."/>
            <person name="Huber D.P."/>
            <person name="Birol I."/>
            <person name="Jones S.J."/>
            <person name="Bohlmann J."/>
        </authorList>
    </citation>
    <scope>NUCLEOTIDE SEQUENCE</scope>
</reference>
<dbReference type="RefSeq" id="XP_019767377.1">
    <property type="nucleotide sequence ID" value="XM_019911818.2"/>
</dbReference>